<dbReference type="STRING" id="314265.R2601_18553"/>
<gene>
    <name evidence="6" type="ORF">R2601_18553</name>
</gene>
<dbReference type="OrthoDB" id="9771883at2"/>
<accession>Q0FKH1</accession>
<dbReference type="InterPro" id="IPR001753">
    <property type="entry name" value="Enoyl-CoA_hydra/iso"/>
</dbReference>
<sequence>MSEARDTVGYSVGDGVVRIGICNPPVNALVRDVRAALIAAFDRAADEEGAVAIVLYGEGAAFASGAELSETDGTTDAPTMAELCARVEASRLPVVAALHGTVLGAGVELALAAHYRVADAETRIGFPEVKLGLMPSAGATQRLPRLAGAGAALEMMLTGQLWSIDDAPAEALADLVVEEDALAGAAQFVEALLEDGGAVRPTSGVRSGFSDPMAYQQAVTQRREALASAPELAPREIVAAVEAAILLPFEAGLAFEADAAQTCRDSEQSRALRAAFVAEHRARRLGLPEDAPLPDLSRIAVLGGGPLAIQLVFAALVRGIAVQWGTRDPAALREGVPRLRDVFDEFVRRGALSEDDALDRLADLRIGDSAAMTGGVEMIVHAARGQGDVPAPEGIPRVSALPGKVRQVGLRFAPPIHAARLIEVIVGPAAMPEQIVAARALAKALDKIPVRVNSRGESIASRLLAACQRAADALVDLGQHPYEIDRSFRDWGWHRPPFLASDQRGLPDLATRPRAEGARNWCEVMVGHDRAGRTGGAGFYLWEGTPPVPSEDPELTALLDAERPAAKPLSHEQIRRLIFGAMANEGARMLASGMVARPSDIDVVATLALDLPRWRGGPMHLVGVYGLLSVRRAMDGLDHPDAAFWAPEPVFGELIKNGRSFEALNR</sequence>
<dbReference type="GO" id="GO:0016853">
    <property type="term" value="F:isomerase activity"/>
    <property type="evidence" value="ECO:0007669"/>
    <property type="project" value="UniProtKB-KW"/>
</dbReference>
<evidence type="ECO:0000313" key="6">
    <source>
        <dbReference type="EMBL" id="EAU44683.1"/>
    </source>
</evidence>
<dbReference type="InterPro" id="IPR029045">
    <property type="entry name" value="ClpP/crotonase-like_dom_sf"/>
</dbReference>
<reference evidence="6 7" key="1">
    <citation type="journal article" date="2010" name="J. Bacteriol.">
        <title>Genome sequences of Pelagibaca bermudensis HTCC2601T and Maritimibacter alkaliphilus HTCC2654T, the type strains of two marine Roseobacter genera.</title>
        <authorList>
            <person name="Thrash J.C."/>
            <person name="Cho J.C."/>
            <person name="Ferriera S."/>
            <person name="Johnson J."/>
            <person name="Vergin K.L."/>
            <person name="Giovannoni S.J."/>
        </authorList>
    </citation>
    <scope>NUCLEOTIDE SEQUENCE [LARGE SCALE GENOMIC DNA]</scope>
    <source>
        <strain evidence="7">DSM 26914 / JCM 13377 / KCTC 12554 / HTCC2601</strain>
    </source>
</reference>
<dbReference type="PANTHER" id="PTHR23309">
    <property type="entry name" value="3-HYDROXYACYL-COA DEHYROGENASE"/>
    <property type="match status" value="1"/>
</dbReference>
<proteinExistence type="inferred from homology"/>
<evidence type="ECO:0000256" key="3">
    <source>
        <dbReference type="ARBA" id="ARBA00023268"/>
    </source>
</evidence>
<dbReference type="InterPro" id="IPR018376">
    <property type="entry name" value="Enoyl-CoA_hyd/isom_CS"/>
</dbReference>
<dbReference type="SUPFAM" id="SSF52096">
    <property type="entry name" value="ClpP/crotonase"/>
    <property type="match status" value="1"/>
</dbReference>
<dbReference type="PROSITE" id="PS00166">
    <property type="entry name" value="ENOYL_COA_HYDRATASE"/>
    <property type="match status" value="1"/>
</dbReference>
<comment type="caution">
    <text evidence="6">The sequence shown here is derived from an EMBL/GenBank/DDBJ whole genome shotgun (WGS) entry which is preliminary data.</text>
</comment>
<dbReference type="HOGENOM" id="CLU_009834_16_3_5"/>
<evidence type="ECO:0000256" key="1">
    <source>
        <dbReference type="ARBA" id="ARBA00023235"/>
    </source>
</evidence>
<dbReference type="Gene3D" id="1.10.1040.50">
    <property type="match status" value="1"/>
</dbReference>
<protein>
    <submittedName>
        <fullName evidence="6">Enoyl-CoA hydratase/isomerase:3-hydroxyacyl-CoA dehydrogenase, 3-hydroxyacyl-CoA dehydrogenase, NAD-binding protein</fullName>
    </submittedName>
</protein>
<evidence type="ECO:0000313" key="7">
    <source>
        <dbReference type="Proteomes" id="UP000006230"/>
    </source>
</evidence>
<name>Q0FKH1_SALBH</name>
<dbReference type="CDD" id="cd06558">
    <property type="entry name" value="crotonase-like"/>
    <property type="match status" value="1"/>
</dbReference>
<keyword evidence="3" id="KW-0511">Multifunctional enzyme</keyword>
<dbReference type="Proteomes" id="UP000006230">
    <property type="component" value="Unassembled WGS sequence"/>
</dbReference>
<keyword evidence="7" id="KW-1185">Reference proteome</keyword>
<dbReference type="GO" id="GO:0003857">
    <property type="term" value="F:(3S)-3-hydroxyacyl-CoA dehydrogenase (NAD+) activity"/>
    <property type="evidence" value="ECO:0007669"/>
    <property type="project" value="UniProtKB-EC"/>
</dbReference>
<comment type="similarity">
    <text evidence="5">Belongs to the enoyl-CoA hydratase/isomerase family.</text>
</comment>
<dbReference type="AlphaFoldDB" id="Q0FKH1"/>
<comment type="catalytic activity">
    <reaction evidence="4">
        <text>a (3S)-3-hydroxyacyl-CoA + NAD(+) = a 3-oxoacyl-CoA + NADH + H(+)</text>
        <dbReference type="Rhea" id="RHEA:22432"/>
        <dbReference type="ChEBI" id="CHEBI:15378"/>
        <dbReference type="ChEBI" id="CHEBI:57318"/>
        <dbReference type="ChEBI" id="CHEBI:57540"/>
        <dbReference type="ChEBI" id="CHEBI:57945"/>
        <dbReference type="ChEBI" id="CHEBI:90726"/>
        <dbReference type="EC" id="1.1.1.35"/>
    </reaction>
</comment>
<dbReference type="InterPro" id="IPR008927">
    <property type="entry name" value="6-PGluconate_DH-like_C_sf"/>
</dbReference>
<dbReference type="SUPFAM" id="SSF48179">
    <property type="entry name" value="6-phosphogluconate dehydrogenase C-terminal domain-like"/>
    <property type="match status" value="2"/>
</dbReference>
<dbReference type="GO" id="GO:0016829">
    <property type="term" value="F:lyase activity"/>
    <property type="evidence" value="ECO:0007669"/>
    <property type="project" value="UniProtKB-KW"/>
</dbReference>
<dbReference type="Gene3D" id="3.40.50.720">
    <property type="entry name" value="NAD(P)-binding Rossmann-like Domain"/>
    <property type="match status" value="1"/>
</dbReference>
<evidence type="ECO:0000256" key="2">
    <source>
        <dbReference type="ARBA" id="ARBA00023239"/>
    </source>
</evidence>
<dbReference type="EMBL" id="AATQ01000040">
    <property type="protein sequence ID" value="EAU44683.1"/>
    <property type="molecule type" value="Genomic_DNA"/>
</dbReference>
<evidence type="ECO:0000256" key="5">
    <source>
        <dbReference type="RuleBase" id="RU003707"/>
    </source>
</evidence>
<dbReference type="SUPFAM" id="SSF51735">
    <property type="entry name" value="NAD(P)-binding Rossmann-fold domains"/>
    <property type="match status" value="1"/>
</dbReference>
<keyword evidence="2" id="KW-0456">Lyase</keyword>
<dbReference type="eggNOG" id="COG1250">
    <property type="taxonomic scope" value="Bacteria"/>
</dbReference>
<dbReference type="eggNOG" id="COG1024">
    <property type="taxonomic scope" value="Bacteria"/>
</dbReference>
<keyword evidence="1 6" id="KW-0413">Isomerase</keyword>
<dbReference type="RefSeq" id="WP_007797833.1">
    <property type="nucleotide sequence ID" value="NZ_DS022276.1"/>
</dbReference>
<dbReference type="InterPro" id="IPR036291">
    <property type="entry name" value="NAD(P)-bd_dom_sf"/>
</dbReference>
<evidence type="ECO:0000256" key="4">
    <source>
        <dbReference type="ARBA" id="ARBA00049556"/>
    </source>
</evidence>
<organism evidence="6 7">
    <name type="scientific">Salipiger bermudensis (strain DSM 26914 / JCM 13377 / KCTC 12554 / HTCC2601)</name>
    <name type="common">Pelagibaca bermudensis</name>
    <dbReference type="NCBI Taxonomy" id="314265"/>
    <lineage>
        <taxon>Bacteria</taxon>
        <taxon>Pseudomonadati</taxon>
        <taxon>Pseudomonadota</taxon>
        <taxon>Alphaproteobacteria</taxon>
        <taxon>Rhodobacterales</taxon>
        <taxon>Roseobacteraceae</taxon>
        <taxon>Salipiger</taxon>
    </lineage>
</organism>
<dbReference type="Gene3D" id="3.90.226.10">
    <property type="entry name" value="2-enoyl-CoA Hydratase, Chain A, domain 1"/>
    <property type="match status" value="1"/>
</dbReference>
<dbReference type="Pfam" id="PF00378">
    <property type="entry name" value="ECH_1"/>
    <property type="match status" value="1"/>
</dbReference>